<dbReference type="EMBL" id="BARU01027489">
    <property type="protein sequence ID" value="GAH74618.1"/>
    <property type="molecule type" value="Genomic_DNA"/>
</dbReference>
<reference evidence="2" key="1">
    <citation type="journal article" date="2014" name="Front. Microbiol.">
        <title>High frequency of phylogenetically diverse reductive dehalogenase-homologous genes in deep subseafloor sedimentary metagenomes.</title>
        <authorList>
            <person name="Kawai M."/>
            <person name="Futagami T."/>
            <person name="Toyoda A."/>
            <person name="Takaki Y."/>
            <person name="Nishi S."/>
            <person name="Hori S."/>
            <person name="Arai W."/>
            <person name="Tsubouchi T."/>
            <person name="Morono Y."/>
            <person name="Uchiyama I."/>
            <person name="Ito T."/>
            <person name="Fujiyama A."/>
            <person name="Inagaki F."/>
            <person name="Takami H."/>
        </authorList>
    </citation>
    <scope>NUCLEOTIDE SEQUENCE</scope>
    <source>
        <strain evidence="2">Expedition CK06-06</strain>
    </source>
</reference>
<dbReference type="InterPro" id="IPR029058">
    <property type="entry name" value="AB_hydrolase_fold"/>
</dbReference>
<dbReference type="SUPFAM" id="SSF53474">
    <property type="entry name" value="alpha/beta-Hydrolases"/>
    <property type="match status" value="1"/>
</dbReference>
<comment type="caution">
    <text evidence="2">The sequence shown here is derived from an EMBL/GenBank/DDBJ whole genome shotgun (WGS) entry which is preliminary data.</text>
</comment>
<dbReference type="Gene3D" id="3.40.50.1820">
    <property type="entry name" value="alpha/beta hydrolase"/>
    <property type="match status" value="1"/>
</dbReference>
<sequence>MDFDEIVSELENLREYGHEKYITVNGMDIHYAVRGAGPPLLLLHGFCEFLETWDFNFRPLSEHYRVYAMDLPGHGLSDKPYLNYSISFFTDFTVAFMQALGIDRTDIIGHSFGGAISIGMATSFPEKVDRLVLESSFGLSNDISLLHKL</sequence>
<organism evidence="2">
    <name type="scientific">marine sediment metagenome</name>
    <dbReference type="NCBI Taxonomy" id="412755"/>
    <lineage>
        <taxon>unclassified sequences</taxon>
        <taxon>metagenomes</taxon>
        <taxon>ecological metagenomes</taxon>
    </lineage>
</organism>
<dbReference type="PRINTS" id="PR00111">
    <property type="entry name" value="ABHYDROLASE"/>
</dbReference>
<protein>
    <recommendedName>
        <fullName evidence="1">AB hydrolase-1 domain-containing protein</fullName>
    </recommendedName>
</protein>
<name>X1JXT1_9ZZZZ</name>
<proteinExistence type="predicted"/>
<dbReference type="PANTHER" id="PTHR46438:SF11">
    <property type="entry name" value="LIPASE-RELATED"/>
    <property type="match status" value="1"/>
</dbReference>
<evidence type="ECO:0000313" key="2">
    <source>
        <dbReference type="EMBL" id="GAH74618.1"/>
    </source>
</evidence>
<feature type="domain" description="AB hydrolase-1" evidence="1">
    <location>
        <begin position="38"/>
        <end position="144"/>
    </location>
</feature>
<evidence type="ECO:0000259" key="1">
    <source>
        <dbReference type="Pfam" id="PF00561"/>
    </source>
</evidence>
<dbReference type="InterPro" id="IPR000073">
    <property type="entry name" value="AB_hydrolase_1"/>
</dbReference>
<dbReference type="AlphaFoldDB" id="X1JXT1"/>
<feature type="non-terminal residue" evidence="2">
    <location>
        <position position="149"/>
    </location>
</feature>
<dbReference type="Pfam" id="PF00561">
    <property type="entry name" value="Abhydrolase_1"/>
    <property type="match status" value="1"/>
</dbReference>
<dbReference type="PANTHER" id="PTHR46438">
    <property type="entry name" value="ALPHA/BETA-HYDROLASES SUPERFAMILY PROTEIN"/>
    <property type="match status" value="1"/>
</dbReference>
<gene>
    <name evidence="2" type="ORF">S03H2_43997</name>
</gene>
<accession>X1JXT1</accession>